<dbReference type="RefSeq" id="WP_132278977.1">
    <property type="nucleotide sequence ID" value="NZ_SMMX01000012.1"/>
</dbReference>
<keyword evidence="2" id="KW-1185">Reference proteome</keyword>
<accession>A0A4R4FE33</accession>
<gene>
    <name evidence="1" type="ORF">E1963_13780</name>
</gene>
<dbReference type="Proteomes" id="UP000295710">
    <property type="component" value="Unassembled WGS sequence"/>
</dbReference>
<protein>
    <submittedName>
        <fullName evidence="1">Uncharacterized protein</fullName>
    </submittedName>
</protein>
<evidence type="ECO:0000313" key="1">
    <source>
        <dbReference type="EMBL" id="TDA21019.1"/>
    </source>
</evidence>
<evidence type="ECO:0000313" key="2">
    <source>
        <dbReference type="Proteomes" id="UP000295710"/>
    </source>
</evidence>
<proteinExistence type="predicted"/>
<dbReference type="EMBL" id="SMMX01000012">
    <property type="protein sequence ID" value="TDA21019.1"/>
    <property type="molecule type" value="Genomic_DNA"/>
</dbReference>
<comment type="caution">
    <text evidence="1">The sequence shown here is derived from an EMBL/GenBank/DDBJ whole genome shotgun (WGS) entry which is preliminary data.</text>
</comment>
<reference evidence="1 2" key="1">
    <citation type="journal article" date="2016" name="Nat. Microbiol.">
        <title>The Mouse Intestinal Bacterial Collection (miBC) provides host-specific insight into cultured diversity and functional potential of the gut microbiota.</title>
        <authorList>
            <person name="Lagkouvardos I."/>
            <person name="Pukall R."/>
            <person name="Abt B."/>
            <person name="Foesel B.U."/>
            <person name="Meier-Kolthoff J.P."/>
            <person name="Kumar N."/>
            <person name="Bresciani A."/>
            <person name="Martinez I."/>
            <person name="Just S."/>
            <person name="Ziegler C."/>
            <person name="Brugiroux S."/>
            <person name="Garzetti D."/>
            <person name="Wenning M."/>
            <person name="Bui T.P."/>
            <person name="Wang J."/>
            <person name="Hugenholtz F."/>
            <person name="Plugge C.M."/>
            <person name="Peterson D.A."/>
            <person name="Hornef M.W."/>
            <person name="Baines J.F."/>
            <person name="Smidt H."/>
            <person name="Walter J."/>
            <person name="Kristiansen K."/>
            <person name="Nielsen H.B."/>
            <person name="Haller D."/>
            <person name="Overmann J."/>
            <person name="Stecher B."/>
            <person name="Clavel T."/>
        </authorList>
    </citation>
    <scope>NUCLEOTIDE SEQUENCE [LARGE SCALE GENOMIC DNA]</scope>
    <source>
        <strain evidence="1 2">DSM 28560</strain>
    </source>
</reference>
<organism evidence="1 2">
    <name type="scientific">Extibacter muris</name>
    <dbReference type="NCBI Taxonomy" id="1796622"/>
    <lineage>
        <taxon>Bacteria</taxon>
        <taxon>Bacillati</taxon>
        <taxon>Bacillota</taxon>
        <taxon>Clostridia</taxon>
        <taxon>Lachnospirales</taxon>
        <taxon>Lachnospiraceae</taxon>
        <taxon>Extibacter</taxon>
    </lineage>
</organism>
<name>A0A4R4FE33_9FIRM</name>
<sequence>MECQPTDKVDRCERKPPFSAGVWQHGFEFQSRYIALRIRAGEISPVVRGAVWRLFHLSKSQEKLNPERRWKGHRVFFSEDKTGVKNAAAQEKCSAALSTEIASIGLCQPQSNPQPKGVWIYSGNIPEYPVKNEIQDWRIKENEQRKIRKERAECPDYCPIE</sequence>
<dbReference type="AlphaFoldDB" id="A0A4R4FE33"/>